<keyword evidence="4 7" id="KW-1133">Transmembrane helix</keyword>
<dbReference type="Proteomes" id="UP001174209">
    <property type="component" value="Unassembled WGS sequence"/>
</dbReference>
<feature type="transmembrane region" description="Helical" evidence="7">
    <location>
        <begin position="234"/>
        <end position="257"/>
    </location>
</feature>
<evidence type="ECO:0000313" key="9">
    <source>
        <dbReference type="Proteomes" id="UP001174209"/>
    </source>
</evidence>
<feature type="transmembrane region" description="Helical" evidence="7">
    <location>
        <begin position="144"/>
        <end position="162"/>
    </location>
</feature>
<keyword evidence="2" id="KW-1003">Cell membrane</keyword>
<sequence length="340" mass="34783">MTLPIKHPAPAQVAAHPAPAKAGTPARRMPDFANNRVLGVIFALIITFAIFTALVPSFLSIANLLEMGVQSAIIAIIALGMTLVIVTGGIDLSVGSIVGLVSVICAANLDTWGAVPTIIAGILLGAALGFINGSLSAVFSLESFVVTLATLNVYRGLAFLYTEGLPIFGLDQGFRNILSGTVGSIPNPIILLVAITVICYLILNRSKLGVHLKAVGTNADASLKSGIAVKRTKVAAFVIAGGLTGFASVLLISRIGAAEPISGTGYELTVIAAVVVGGTSLMGGRASIVGTVLGALLLGSIRTGLTLLNVNPFFQLLITGLIILLAVLVDRAASRTKAKR</sequence>
<keyword evidence="3 7" id="KW-0812">Transmembrane</keyword>
<evidence type="ECO:0000313" key="8">
    <source>
        <dbReference type="EMBL" id="MDN4609472.1"/>
    </source>
</evidence>
<evidence type="ECO:0000256" key="4">
    <source>
        <dbReference type="ARBA" id="ARBA00022989"/>
    </source>
</evidence>
<evidence type="ECO:0000256" key="3">
    <source>
        <dbReference type="ARBA" id="ARBA00022692"/>
    </source>
</evidence>
<feature type="transmembrane region" description="Helical" evidence="7">
    <location>
        <begin position="115"/>
        <end position="132"/>
    </location>
</feature>
<accession>A0ABT8JX91</accession>
<reference evidence="8" key="1">
    <citation type="submission" date="2023-06" db="EMBL/GenBank/DDBJ databases">
        <title>MT1 and MT2 Draft Genomes of Novel Species.</title>
        <authorList>
            <person name="Venkateswaran K."/>
        </authorList>
    </citation>
    <scope>NUCLEOTIDE SEQUENCE</scope>
    <source>
        <strain evidence="8">IIF3SC-B10</strain>
    </source>
</reference>
<evidence type="ECO:0000256" key="6">
    <source>
        <dbReference type="SAM" id="MobiDB-lite"/>
    </source>
</evidence>
<dbReference type="PANTHER" id="PTHR32196:SF72">
    <property type="entry name" value="RIBOSE IMPORT PERMEASE PROTEIN RBSC"/>
    <property type="match status" value="1"/>
</dbReference>
<dbReference type="EMBL" id="JAROCG010000001">
    <property type="protein sequence ID" value="MDN4609472.1"/>
    <property type="molecule type" value="Genomic_DNA"/>
</dbReference>
<feature type="transmembrane region" description="Helical" evidence="7">
    <location>
        <begin position="288"/>
        <end position="307"/>
    </location>
</feature>
<dbReference type="InterPro" id="IPR001851">
    <property type="entry name" value="ABC_transp_permease"/>
</dbReference>
<feature type="transmembrane region" description="Helical" evidence="7">
    <location>
        <begin position="37"/>
        <end position="61"/>
    </location>
</feature>
<feature type="transmembrane region" description="Helical" evidence="7">
    <location>
        <begin position="313"/>
        <end position="333"/>
    </location>
</feature>
<evidence type="ECO:0000256" key="1">
    <source>
        <dbReference type="ARBA" id="ARBA00004651"/>
    </source>
</evidence>
<name>A0ABT8JX91_9MICC</name>
<evidence type="ECO:0000256" key="5">
    <source>
        <dbReference type="ARBA" id="ARBA00023136"/>
    </source>
</evidence>
<keyword evidence="9" id="KW-1185">Reference proteome</keyword>
<comment type="subcellular location">
    <subcellularLocation>
        <location evidence="1">Cell membrane</location>
        <topology evidence="1">Multi-pass membrane protein</topology>
    </subcellularLocation>
</comment>
<evidence type="ECO:0000256" key="2">
    <source>
        <dbReference type="ARBA" id="ARBA00022475"/>
    </source>
</evidence>
<comment type="caution">
    <text evidence="8">The sequence shown here is derived from an EMBL/GenBank/DDBJ whole genome shotgun (WGS) entry which is preliminary data.</text>
</comment>
<gene>
    <name evidence="8" type="ORF">P5G52_01185</name>
</gene>
<proteinExistence type="predicted"/>
<evidence type="ECO:0000256" key="7">
    <source>
        <dbReference type="SAM" id="Phobius"/>
    </source>
</evidence>
<feature type="transmembrane region" description="Helical" evidence="7">
    <location>
        <begin position="67"/>
        <end position="85"/>
    </location>
</feature>
<dbReference type="RefSeq" id="WP_301224161.1">
    <property type="nucleotide sequence ID" value="NZ_JAROCG010000001.1"/>
</dbReference>
<protein>
    <submittedName>
        <fullName evidence="8">ABC transporter permease</fullName>
    </submittedName>
</protein>
<keyword evidence="5 7" id="KW-0472">Membrane</keyword>
<dbReference type="CDD" id="cd06579">
    <property type="entry name" value="TM_PBP1_transp_AraH_like"/>
    <property type="match status" value="1"/>
</dbReference>
<dbReference type="Pfam" id="PF02653">
    <property type="entry name" value="BPD_transp_2"/>
    <property type="match status" value="1"/>
</dbReference>
<feature type="region of interest" description="Disordered" evidence="6">
    <location>
        <begin position="1"/>
        <end position="25"/>
    </location>
</feature>
<feature type="transmembrane region" description="Helical" evidence="7">
    <location>
        <begin position="182"/>
        <end position="203"/>
    </location>
</feature>
<dbReference type="PANTHER" id="PTHR32196">
    <property type="entry name" value="ABC TRANSPORTER PERMEASE PROTEIN YPHD-RELATED-RELATED"/>
    <property type="match status" value="1"/>
</dbReference>
<feature type="compositionally biased region" description="Low complexity" evidence="6">
    <location>
        <begin position="8"/>
        <end position="25"/>
    </location>
</feature>
<organism evidence="8 9">
    <name type="scientific">Arthrobacter burdickii</name>
    <dbReference type="NCBI Taxonomy" id="3035920"/>
    <lineage>
        <taxon>Bacteria</taxon>
        <taxon>Bacillati</taxon>
        <taxon>Actinomycetota</taxon>
        <taxon>Actinomycetes</taxon>
        <taxon>Micrococcales</taxon>
        <taxon>Micrococcaceae</taxon>
        <taxon>Arthrobacter</taxon>
    </lineage>
</organism>